<dbReference type="AlphaFoldDB" id="A0AAW1JIS4"/>
<evidence type="ECO:0000313" key="2">
    <source>
        <dbReference type="EMBL" id="KAK9704165.1"/>
    </source>
</evidence>
<feature type="region of interest" description="Disordered" evidence="1">
    <location>
        <begin position="108"/>
        <end position="131"/>
    </location>
</feature>
<reference evidence="2 3" key="1">
    <citation type="journal article" date="2024" name="BMC Genomics">
        <title>De novo assembly and annotation of Popillia japonica's genome with initial clues to its potential as an invasive pest.</title>
        <authorList>
            <person name="Cucini C."/>
            <person name="Boschi S."/>
            <person name="Funari R."/>
            <person name="Cardaioli E."/>
            <person name="Iannotti N."/>
            <person name="Marturano G."/>
            <person name="Paoli F."/>
            <person name="Bruttini M."/>
            <person name="Carapelli A."/>
            <person name="Frati F."/>
            <person name="Nardi F."/>
        </authorList>
    </citation>
    <scope>NUCLEOTIDE SEQUENCE [LARGE SCALE GENOMIC DNA]</scope>
    <source>
        <strain evidence="2">DMR45628</strain>
    </source>
</reference>
<comment type="caution">
    <text evidence="2">The sequence shown here is derived from an EMBL/GenBank/DDBJ whole genome shotgun (WGS) entry which is preliminary data.</text>
</comment>
<gene>
    <name evidence="2" type="ORF">QE152_g28454</name>
</gene>
<feature type="region of interest" description="Disordered" evidence="1">
    <location>
        <begin position="1"/>
        <end position="29"/>
    </location>
</feature>
<sequence length="131" mass="14684">MATPEKNQGFSIVSNLDPPSPSITNSTKPNTNFFSRILNKQFGNGKNEKSQKHYCETPQTQPATPLPQKLFFKPGVVEEMEEEMEYPSRAESPLMYRTSNYILSPVSMSGLNRTSTCNSTLSQMAGRQDSR</sequence>
<dbReference type="Proteomes" id="UP001458880">
    <property type="component" value="Unassembled WGS sequence"/>
</dbReference>
<dbReference type="EMBL" id="JASPKY010000356">
    <property type="protein sequence ID" value="KAK9704165.1"/>
    <property type="molecule type" value="Genomic_DNA"/>
</dbReference>
<name>A0AAW1JIS4_POPJA</name>
<accession>A0AAW1JIS4</accession>
<feature type="compositionally biased region" description="Polar residues" evidence="1">
    <location>
        <begin position="1"/>
        <end position="14"/>
    </location>
</feature>
<evidence type="ECO:0000256" key="1">
    <source>
        <dbReference type="SAM" id="MobiDB-lite"/>
    </source>
</evidence>
<proteinExistence type="predicted"/>
<organism evidence="2 3">
    <name type="scientific">Popillia japonica</name>
    <name type="common">Japanese beetle</name>
    <dbReference type="NCBI Taxonomy" id="7064"/>
    <lineage>
        <taxon>Eukaryota</taxon>
        <taxon>Metazoa</taxon>
        <taxon>Ecdysozoa</taxon>
        <taxon>Arthropoda</taxon>
        <taxon>Hexapoda</taxon>
        <taxon>Insecta</taxon>
        <taxon>Pterygota</taxon>
        <taxon>Neoptera</taxon>
        <taxon>Endopterygota</taxon>
        <taxon>Coleoptera</taxon>
        <taxon>Polyphaga</taxon>
        <taxon>Scarabaeiformia</taxon>
        <taxon>Scarabaeidae</taxon>
        <taxon>Rutelinae</taxon>
        <taxon>Popillia</taxon>
    </lineage>
</organism>
<protein>
    <submittedName>
        <fullName evidence="2">Uncharacterized protein</fullName>
    </submittedName>
</protein>
<keyword evidence="3" id="KW-1185">Reference proteome</keyword>
<evidence type="ECO:0000313" key="3">
    <source>
        <dbReference type="Proteomes" id="UP001458880"/>
    </source>
</evidence>
<feature type="compositionally biased region" description="Polar residues" evidence="1">
    <location>
        <begin position="108"/>
        <end position="125"/>
    </location>
</feature>